<organism evidence="1 2">
    <name type="scientific">Marinospirillum insulare</name>
    <dbReference type="NCBI Taxonomy" id="217169"/>
    <lineage>
        <taxon>Bacteria</taxon>
        <taxon>Pseudomonadati</taxon>
        <taxon>Pseudomonadota</taxon>
        <taxon>Gammaproteobacteria</taxon>
        <taxon>Oceanospirillales</taxon>
        <taxon>Oceanospirillaceae</taxon>
        <taxon>Marinospirillum</taxon>
    </lineage>
</organism>
<dbReference type="Proteomes" id="UP001156682">
    <property type="component" value="Unassembled WGS sequence"/>
</dbReference>
<evidence type="ECO:0000313" key="1">
    <source>
        <dbReference type="EMBL" id="GLR63982.1"/>
    </source>
</evidence>
<protein>
    <submittedName>
        <fullName evidence="1">Uncharacterized protein</fullName>
    </submittedName>
</protein>
<dbReference type="RefSeq" id="WP_027851906.1">
    <property type="nucleotide sequence ID" value="NZ_BSOR01000024.1"/>
</dbReference>
<accession>A0ABQ6A080</accession>
<comment type="caution">
    <text evidence="1">The sequence shown here is derived from an EMBL/GenBank/DDBJ whole genome shotgun (WGS) entry which is preliminary data.</text>
</comment>
<name>A0ABQ6A080_9GAMM</name>
<keyword evidence="2" id="KW-1185">Reference proteome</keyword>
<proteinExistence type="predicted"/>
<evidence type="ECO:0000313" key="2">
    <source>
        <dbReference type="Proteomes" id="UP001156682"/>
    </source>
</evidence>
<reference evidence="2" key="1">
    <citation type="journal article" date="2019" name="Int. J. Syst. Evol. Microbiol.">
        <title>The Global Catalogue of Microorganisms (GCM) 10K type strain sequencing project: providing services to taxonomists for standard genome sequencing and annotation.</title>
        <authorList>
            <consortium name="The Broad Institute Genomics Platform"/>
            <consortium name="The Broad Institute Genome Sequencing Center for Infectious Disease"/>
            <person name="Wu L."/>
            <person name="Ma J."/>
        </authorList>
    </citation>
    <scope>NUCLEOTIDE SEQUENCE [LARGE SCALE GENOMIC DNA]</scope>
    <source>
        <strain evidence="2">NBRC 100033</strain>
    </source>
</reference>
<gene>
    <name evidence="1" type="ORF">GCM10007878_14200</name>
</gene>
<dbReference type="EMBL" id="BSOR01000024">
    <property type="protein sequence ID" value="GLR63982.1"/>
    <property type="molecule type" value="Genomic_DNA"/>
</dbReference>
<sequence length="184" mass="20455">MNVSMSLSSQVHSAAAYSANASKKPQEAIFSTDKKLEIGLEDIEDSAAKIKIDMRNISYAELQDLIKTAVDEGLVPKDFIFPQPLPPSPFMTREEYANHKFDYLGQQESVFAFNKSQGEGTSNLNEVINILTQFHSPRSGSNAVGLSGSSNRPPLATIATQEWKQWTDEETVKQQRLEFLLKTA</sequence>